<dbReference type="eggNOG" id="ENOG502T5GS">
    <property type="taxonomic scope" value="Eukaryota"/>
</dbReference>
<keyword evidence="3" id="KW-1185">Reference proteome</keyword>
<reference evidence="3" key="1">
    <citation type="submission" date="2010-05" db="EMBL/GenBank/DDBJ databases">
        <title>The genome sequence of Magnaporthe poae strain ATCC 64411.</title>
        <authorList>
            <person name="Ma L.-J."/>
            <person name="Dead R."/>
            <person name="Young S."/>
            <person name="Zeng Q."/>
            <person name="Koehrsen M."/>
            <person name="Alvarado L."/>
            <person name="Berlin A."/>
            <person name="Chapman S.B."/>
            <person name="Chen Z."/>
            <person name="Freedman E."/>
            <person name="Gellesch M."/>
            <person name="Goldberg J."/>
            <person name="Griggs A."/>
            <person name="Gujja S."/>
            <person name="Heilman E.R."/>
            <person name="Heiman D."/>
            <person name="Hepburn T."/>
            <person name="Howarth C."/>
            <person name="Jen D."/>
            <person name="Larson L."/>
            <person name="Mehta T."/>
            <person name="Neiman D."/>
            <person name="Pearson M."/>
            <person name="Roberts A."/>
            <person name="Saif S."/>
            <person name="Shea T."/>
            <person name="Shenoy N."/>
            <person name="Sisk P."/>
            <person name="Stolte C."/>
            <person name="Sykes S."/>
            <person name="Walk T."/>
            <person name="White J."/>
            <person name="Yandava C."/>
            <person name="Haas B."/>
            <person name="Nusbaum C."/>
            <person name="Birren B."/>
        </authorList>
    </citation>
    <scope>NUCLEOTIDE SEQUENCE [LARGE SCALE GENOMIC DNA]</scope>
    <source>
        <strain evidence="3">ATCC 64411 / 73-15</strain>
    </source>
</reference>
<proteinExistence type="predicted"/>
<sequence length="158" mass="17142">MAQLLVGVGERFRSLETLELGLKSRKPAALSVTPGKLVSDLPENHRTARKIDGRKPGEAKPPRFRELSTAKVRHYHIAASAECHGTGLGTSNTRGRWNMDATRDQEITARALKASEDRLLPAAEAAVASQVFKPSRQTWQGPTPVSFLAQPALGRPAV</sequence>
<reference evidence="1" key="2">
    <citation type="submission" date="2010-05" db="EMBL/GenBank/DDBJ databases">
        <title>The Genome Sequence of Magnaporthe poae strain ATCC 64411.</title>
        <authorList>
            <consortium name="The Broad Institute Genome Sequencing Platform"/>
            <consortium name="Broad Institute Genome Sequencing Center for Infectious Disease"/>
            <person name="Ma L.-J."/>
            <person name="Dead R."/>
            <person name="Young S."/>
            <person name="Zeng Q."/>
            <person name="Koehrsen M."/>
            <person name="Alvarado L."/>
            <person name="Berlin A."/>
            <person name="Chapman S.B."/>
            <person name="Chen Z."/>
            <person name="Freedman E."/>
            <person name="Gellesch M."/>
            <person name="Goldberg J."/>
            <person name="Griggs A."/>
            <person name="Gujja S."/>
            <person name="Heilman E.R."/>
            <person name="Heiman D."/>
            <person name="Hepburn T."/>
            <person name="Howarth C."/>
            <person name="Jen D."/>
            <person name="Larson L."/>
            <person name="Mehta T."/>
            <person name="Neiman D."/>
            <person name="Pearson M."/>
            <person name="Roberts A."/>
            <person name="Saif S."/>
            <person name="Shea T."/>
            <person name="Shenoy N."/>
            <person name="Sisk P."/>
            <person name="Stolte C."/>
            <person name="Sykes S."/>
            <person name="Walk T."/>
            <person name="White J."/>
            <person name="Yandava C."/>
            <person name="Haas B."/>
            <person name="Nusbaum C."/>
            <person name="Birren B."/>
        </authorList>
    </citation>
    <scope>NUCLEOTIDE SEQUENCE</scope>
    <source>
        <strain evidence="1">ATCC 64411</strain>
    </source>
</reference>
<reference evidence="2" key="5">
    <citation type="submission" date="2015-06" db="UniProtKB">
        <authorList>
            <consortium name="EnsemblFungi"/>
        </authorList>
    </citation>
    <scope>IDENTIFICATION</scope>
    <source>
        <strain evidence="2">ATCC 64411</strain>
    </source>
</reference>
<accession>A0A0C4E0L4</accession>
<dbReference type="Proteomes" id="UP000011715">
    <property type="component" value="Unassembled WGS sequence"/>
</dbReference>
<protein>
    <submittedName>
        <fullName evidence="1 2">Uncharacterized protein</fullName>
    </submittedName>
</protein>
<dbReference type="AlphaFoldDB" id="A0A0C4E0L4"/>
<evidence type="ECO:0000313" key="3">
    <source>
        <dbReference type="Proteomes" id="UP000011715"/>
    </source>
</evidence>
<reference evidence="1" key="3">
    <citation type="submission" date="2011-03" db="EMBL/GenBank/DDBJ databases">
        <title>Annotation of Magnaporthe poae ATCC 64411.</title>
        <authorList>
            <person name="Ma L.-J."/>
            <person name="Dead R."/>
            <person name="Young S.K."/>
            <person name="Zeng Q."/>
            <person name="Gargeya S."/>
            <person name="Fitzgerald M."/>
            <person name="Haas B."/>
            <person name="Abouelleil A."/>
            <person name="Alvarado L."/>
            <person name="Arachchi H.M."/>
            <person name="Berlin A."/>
            <person name="Brown A."/>
            <person name="Chapman S.B."/>
            <person name="Chen Z."/>
            <person name="Dunbar C."/>
            <person name="Freedman E."/>
            <person name="Gearin G."/>
            <person name="Gellesch M."/>
            <person name="Goldberg J."/>
            <person name="Griggs A."/>
            <person name="Gujja S."/>
            <person name="Heiman D."/>
            <person name="Howarth C."/>
            <person name="Larson L."/>
            <person name="Lui A."/>
            <person name="MacDonald P.J.P."/>
            <person name="Mehta T."/>
            <person name="Montmayeur A."/>
            <person name="Murphy C."/>
            <person name="Neiman D."/>
            <person name="Pearson M."/>
            <person name="Priest M."/>
            <person name="Roberts A."/>
            <person name="Saif S."/>
            <person name="Shea T."/>
            <person name="Shenoy N."/>
            <person name="Sisk P."/>
            <person name="Stolte C."/>
            <person name="Sykes S."/>
            <person name="Yandava C."/>
            <person name="Wortman J."/>
            <person name="Nusbaum C."/>
            <person name="Birren B."/>
        </authorList>
    </citation>
    <scope>NUCLEOTIDE SEQUENCE</scope>
    <source>
        <strain evidence="1">ATCC 64411</strain>
    </source>
</reference>
<organism evidence="2 3">
    <name type="scientific">Magnaporthiopsis poae (strain ATCC 64411 / 73-15)</name>
    <name type="common">Kentucky bluegrass fungus</name>
    <name type="synonym">Magnaporthe poae</name>
    <dbReference type="NCBI Taxonomy" id="644358"/>
    <lineage>
        <taxon>Eukaryota</taxon>
        <taxon>Fungi</taxon>
        <taxon>Dikarya</taxon>
        <taxon>Ascomycota</taxon>
        <taxon>Pezizomycotina</taxon>
        <taxon>Sordariomycetes</taxon>
        <taxon>Sordariomycetidae</taxon>
        <taxon>Magnaporthales</taxon>
        <taxon>Magnaporthaceae</taxon>
        <taxon>Magnaporthiopsis</taxon>
    </lineage>
</organism>
<dbReference type="EMBL" id="ADBL01001407">
    <property type="status" value="NOT_ANNOTATED_CDS"/>
    <property type="molecule type" value="Genomic_DNA"/>
</dbReference>
<evidence type="ECO:0000313" key="1">
    <source>
        <dbReference type="EMBL" id="KLU86887.1"/>
    </source>
</evidence>
<evidence type="ECO:0000313" key="2">
    <source>
        <dbReference type="EnsemblFungi" id="MAPG_05894T0"/>
    </source>
</evidence>
<dbReference type="VEuPathDB" id="FungiDB:MAPG_05894"/>
<gene>
    <name evidence="1" type="ORF">MAPG_05894</name>
</gene>
<name>A0A0C4E0L4_MAGP6</name>
<dbReference type="OrthoDB" id="5226972at2759"/>
<reference evidence="2" key="4">
    <citation type="journal article" date="2015" name="G3 (Bethesda)">
        <title>Genome sequences of three phytopathogenic species of the Magnaporthaceae family of fungi.</title>
        <authorList>
            <person name="Okagaki L.H."/>
            <person name="Nunes C.C."/>
            <person name="Sailsbery J."/>
            <person name="Clay B."/>
            <person name="Brown D."/>
            <person name="John T."/>
            <person name="Oh Y."/>
            <person name="Young N."/>
            <person name="Fitzgerald M."/>
            <person name="Haas B.J."/>
            <person name="Zeng Q."/>
            <person name="Young S."/>
            <person name="Adiconis X."/>
            <person name="Fan L."/>
            <person name="Levin J.Z."/>
            <person name="Mitchell T.K."/>
            <person name="Okubara P.A."/>
            <person name="Farman M.L."/>
            <person name="Kohn L.M."/>
            <person name="Birren B."/>
            <person name="Ma L.-J."/>
            <person name="Dean R.A."/>
        </authorList>
    </citation>
    <scope>NUCLEOTIDE SEQUENCE</scope>
    <source>
        <strain evidence="2">ATCC 64411 / 73-15</strain>
    </source>
</reference>
<dbReference type="EMBL" id="GL876970">
    <property type="protein sequence ID" value="KLU86887.1"/>
    <property type="molecule type" value="Genomic_DNA"/>
</dbReference>
<dbReference type="EnsemblFungi" id="MAPG_05894T0">
    <property type="protein sequence ID" value="MAPG_05894T0"/>
    <property type="gene ID" value="MAPG_05894"/>
</dbReference>